<dbReference type="Gene3D" id="2.40.160.10">
    <property type="entry name" value="Porin"/>
    <property type="match status" value="1"/>
</dbReference>
<gene>
    <name evidence="2" type="ORF">DFP81_12119</name>
</gene>
<proteinExistence type="predicted"/>
<dbReference type="AlphaFoldDB" id="A0A3E0D7E1"/>
<dbReference type="InterPro" id="IPR023614">
    <property type="entry name" value="Porin_dom_sf"/>
</dbReference>
<accession>A0A3E0D7E1</accession>
<comment type="caution">
    <text evidence="2">The sequence shown here is derived from an EMBL/GenBank/DDBJ whole genome shotgun (WGS) entry which is preliminary data.</text>
</comment>
<dbReference type="Proteomes" id="UP000256542">
    <property type="component" value="Unassembled WGS sequence"/>
</dbReference>
<keyword evidence="1" id="KW-0732">Signal</keyword>
<sequence>MKKIPVIMLVSLGTVCASAQAENLQEALSGGTFTGEIRNTLGLATQTDAKASGPFNNAKSLGSAITLDYLTGAYYGFTLGLGAQSGYDWGLQSNDVSSFVGGENDRRVTTDATSLYHAFLQYDFDKTITDTRVRFGRQSLVSPLVMTDGMYPMQDTYDALVIQNKDFNKTDLRFMYISKWNRRYGDDNEGSITEATKEFDNPLVSLYLNNNSIEGLNIEAQWLSNNNDEGVGDPPADVNAHDYDTSFLGLTYKIPDSTWELGAKNLSANFDDSADTGYWGARVKKTFDGIGVQLAYTSVDDAANFPGSLGHVPMFRAYSPGLTPEVFAGLKATSIAVDYNFDVPGLFTRVGYTSYKQSDEGIKNSIDNDLDGGYEASLQVNYKPASIKGLSTIVQLSYMDYDQDVDTDDMTVLRTSLNYKF</sequence>
<evidence type="ECO:0000256" key="1">
    <source>
        <dbReference type="SAM" id="SignalP"/>
    </source>
</evidence>
<evidence type="ECO:0000313" key="3">
    <source>
        <dbReference type="Proteomes" id="UP000256542"/>
    </source>
</evidence>
<feature type="signal peptide" evidence="1">
    <location>
        <begin position="1"/>
        <end position="21"/>
    </location>
</feature>
<dbReference type="SUPFAM" id="SSF56935">
    <property type="entry name" value="Porins"/>
    <property type="match status" value="1"/>
</dbReference>
<evidence type="ECO:0000313" key="2">
    <source>
        <dbReference type="EMBL" id="REG78464.1"/>
    </source>
</evidence>
<organism evidence="2 3">
    <name type="scientific">Marinomonas pollencensis</name>
    <dbReference type="NCBI Taxonomy" id="491954"/>
    <lineage>
        <taxon>Bacteria</taxon>
        <taxon>Pseudomonadati</taxon>
        <taxon>Pseudomonadota</taxon>
        <taxon>Gammaproteobacteria</taxon>
        <taxon>Oceanospirillales</taxon>
        <taxon>Oceanospirillaceae</taxon>
        <taxon>Marinomonas</taxon>
    </lineage>
</organism>
<dbReference type="RefSeq" id="WP_115899208.1">
    <property type="nucleotide sequence ID" value="NZ_QUNG01000021.1"/>
</dbReference>
<name>A0A3E0D7E1_9GAMM</name>
<feature type="chain" id="PRO_5017667076" description="Outer membrane OprD family porin" evidence="1">
    <location>
        <begin position="22"/>
        <end position="421"/>
    </location>
</feature>
<keyword evidence="3" id="KW-1185">Reference proteome</keyword>
<reference evidence="2 3" key="1">
    <citation type="submission" date="2018-08" db="EMBL/GenBank/DDBJ databases">
        <title>Genomic Encyclopedia of Type Strains, Phase III (KMG-III): the genomes of soil and plant-associated and newly described type strains.</title>
        <authorList>
            <person name="Whitman W."/>
        </authorList>
    </citation>
    <scope>NUCLEOTIDE SEQUENCE [LARGE SCALE GENOMIC DNA]</scope>
    <source>
        <strain evidence="2 3">CECT 7375</strain>
    </source>
</reference>
<dbReference type="EMBL" id="QUNG01000021">
    <property type="protein sequence ID" value="REG78464.1"/>
    <property type="molecule type" value="Genomic_DNA"/>
</dbReference>
<evidence type="ECO:0008006" key="4">
    <source>
        <dbReference type="Google" id="ProtNLM"/>
    </source>
</evidence>
<dbReference type="OrthoDB" id="9767539at2"/>
<protein>
    <recommendedName>
        <fullName evidence="4">Outer membrane OprD family porin</fullName>
    </recommendedName>
</protein>